<keyword evidence="3" id="KW-1185">Reference proteome</keyword>
<dbReference type="Proteomes" id="UP001169027">
    <property type="component" value="Unassembled WGS sequence"/>
</dbReference>
<protein>
    <submittedName>
        <fullName evidence="2">Uncharacterized protein</fullName>
    </submittedName>
</protein>
<evidence type="ECO:0000313" key="3">
    <source>
        <dbReference type="Proteomes" id="UP001169027"/>
    </source>
</evidence>
<reference evidence="2" key="1">
    <citation type="submission" date="2023-06" db="EMBL/GenBank/DDBJ databases">
        <authorList>
            <person name="Jiang Y."/>
            <person name="Liu Q."/>
        </authorList>
    </citation>
    <scope>NUCLEOTIDE SEQUENCE</scope>
    <source>
        <strain evidence="2">CGMCC 1.12090</strain>
    </source>
</reference>
<name>A0ABT8RZW9_9BURK</name>
<organism evidence="2 3">
    <name type="scientific">Variovorax ginsengisoli</name>
    <dbReference type="NCBI Taxonomy" id="363844"/>
    <lineage>
        <taxon>Bacteria</taxon>
        <taxon>Pseudomonadati</taxon>
        <taxon>Pseudomonadota</taxon>
        <taxon>Betaproteobacteria</taxon>
        <taxon>Burkholderiales</taxon>
        <taxon>Comamonadaceae</taxon>
        <taxon>Variovorax</taxon>
    </lineage>
</organism>
<evidence type="ECO:0000313" key="2">
    <source>
        <dbReference type="EMBL" id="MDO1532211.1"/>
    </source>
</evidence>
<dbReference type="EMBL" id="JAUKVY010000004">
    <property type="protein sequence ID" value="MDO1532211.1"/>
    <property type="molecule type" value="Genomic_DNA"/>
</dbReference>
<comment type="caution">
    <text evidence="2">The sequence shown here is derived from an EMBL/GenBank/DDBJ whole genome shotgun (WGS) entry which is preliminary data.</text>
</comment>
<feature type="chain" id="PRO_5045055171" evidence="1">
    <location>
        <begin position="22"/>
        <end position="126"/>
    </location>
</feature>
<dbReference type="RefSeq" id="WP_301806363.1">
    <property type="nucleotide sequence ID" value="NZ_JAUJZH010000004.1"/>
</dbReference>
<feature type="signal peptide" evidence="1">
    <location>
        <begin position="1"/>
        <end position="21"/>
    </location>
</feature>
<sequence length="126" mass="14207">MKTLHALVAVALLVAAGAADAQRHHSRHRPPPHHWNSGWNNNHWNNDWHNRRDAQRAGVVTGVLAGGVAGSAERQRADQRHADCLWITGNTWECDRRRWDDEMRARDRARRTGVVAGVAAYAIVRN</sequence>
<evidence type="ECO:0000256" key="1">
    <source>
        <dbReference type="SAM" id="SignalP"/>
    </source>
</evidence>
<accession>A0ABT8RZW9</accession>
<proteinExistence type="predicted"/>
<keyword evidence="1" id="KW-0732">Signal</keyword>
<gene>
    <name evidence="2" type="ORF">Q2T77_07915</name>
</gene>